<dbReference type="InterPro" id="IPR027417">
    <property type="entry name" value="P-loop_NTPase"/>
</dbReference>
<dbReference type="RefSeq" id="WP_183350075.1">
    <property type="nucleotide sequence ID" value="NZ_JACHEO010000007.1"/>
</dbReference>
<keyword evidence="8" id="KW-1185">Reference proteome</keyword>
<accession>A0A840V450</accession>
<keyword evidence="3" id="KW-0378">Hydrolase</keyword>
<evidence type="ECO:0000313" key="8">
    <source>
        <dbReference type="Proteomes" id="UP000539642"/>
    </source>
</evidence>
<evidence type="ECO:0000256" key="2">
    <source>
        <dbReference type="ARBA" id="ARBA00022723"/>
    </source>
</evidence>
<dbReference type="GO" id="GO:0005737">
    <property type="term" value="C:cytoplasm"/>
    <property type="evidence" value="ECO:0007669"/>
    <property type="project" value="TreeGrafter"/>
</dbReference>
<dbReference type="InterPro" id="IPR004843">
    <property type="entry name" value="Calcineurin-like_PHP"/>
</dbReference>
<evidence type="ECO:0000256" key="3">
    <source>
        <dbReference type="ARBA" id="ARBA00022801"/>
    </source>
</evidence>
<dbReference type="Pfam" id="PF00149">
    <property type="entry name" value="Metallophos"/>
    <property type="match status" value="1"/>
</dbReference>
<protein>
    <recommendedName>
        <fullName evidence="1">protein-serine/threonine phosphatase</fullName>
        <ecNumber evidence="1">3.1.3.16</ecNumber>
    </recommendedName>
</protein>
<dbReference type="InterPro" id="IPR050341">
    <property type="entry name" value="PP1_catalytic_subunit"/>
</dbReference>
<dbReference type="EMBL" id="JACHEO010000007">
    <property type="protein sequence ID" value="MBB5347881.1"/>
    <property type="molecule type" value="Genomic_DNA"/>
</dbReference>
<evidence type="ECO:0000256" key="1">
    <source>
        <dbReference type="ARBA" id="ARBA00013081"/>
    </source>
</evidence>
<dbReference type="Proteomes" id="UP000539642">
    <property type="component" value="Unassembled WGS sequence"/>
</dbReference>
<sequence length="699" mass="78765">MNDPLKKILSPIKELQNIRGIALPIGLEFLQLVITGPPGAGKSYYINQIGGWPNEGYIDLTQNNWWKNQSLVYRPREIHLGLPFAGMAEALTVFDKDYLDCQPRPALEPSRIKIPPAGSGLFATNWRDRYIFEFLIPDPEVVLSQRQARQSQGYFPVDDNLSLEMVEQQVAIYREVALYMHRAGIHVYIRKGLNNPPMRINEHNATNVPPWAIIARPTRPSLKTLAGWKWLVGLRTPAAWLTLSNEIRRLQGSSRIAHDGKAFDMLLGEYRLRFSPEITLGVSKKAVKKNWLIHLPEDCHATAMNGFARIRVGDTVDIGRASKELDEIFHFPKDVGKRHLTVTNHRGDLVLTPLDEIHGVRLVRRENFDLRERLPAVRYNTLVKIKKLFGGAISLLPPSTALELLRSVNTLLENEPYRIQDQDGRPGGLIELPALTPPVIVGDLHAQVDNLLKILSENCLLDCLASNAVKLIILGDAVHSEIAGEMENMDSSILMMDLILRLKLQFPANVFYIRGNHDSFDPQLSKGGISQGLLMRNRLLELRDSDYVQAMERFYDLLPYVALSTSYIVCHAGPPRTAASREDIINIRRYPELAHDLTTSRLQLANTLASGYTKGDIKRFRTALGLGKGARFIVGHTPLDPFGSFWKKAGTIKGHHILYSAHKEGPGIFIVINNKFVPLSYPAEPLTKIINRLRLPYPR</sequence>
<dbReference type="PANTHER" id="PTHR11668">
    <property type="entry name" value="SERINE/THREONINE PROTEIN PHOSPHATASE"/>
    <property type="match status" value="1"/>
</dbReference>
<dbReference type="EC" id="3.1.3.16" evidence="1"/>
<dbReference type="AlphaFoldDB" id="A0A840V450"/>
<keyword evidence="4" id="KW-0904">Protein phosphatase</keyword>
<organism evidence="7 8">
    <name type="scientific">Desulfoprunum benzoelyticum</name>
    <dbReference type="NCBI Taxonomy" id="1506996"/>
    <lineage>
        <taxon>Bacteria</taxon>
        <taxon>Pseudomonadati</taxon>
        <taxon>Thermodesulfobacteriota</taxon>
        <taxon>Desulfobulbia</taxon>
        <taxon>Desulfobulbales</taxon>
        <taxon>Desulfobulbaceae</taxon>
        <taxon>Desulfoprunum</taxon>
    </lineage>
</organism>
<proteinExistence type="predicted"/>
<dbReference type="GO" id="GO:0046872">
    <property type="term" value="F:metal ion binding"/>
    <property type="evidence" value="ECO:0007669"/>
    <property type="project" value="UniProtKB-KW"/>
</dbReference>
<dbReference type="InterPro" id="IPR029052">
    <property type="entry name" value="Metallo-depent_PP-like"/>
</dbReference>
<dbReference type="SUPFAM" id="SSF52540">
    <property type="entry name" value="P-loop containing nucleoside triphosphate hydrolases"/>
    <property type="match status" value="1"/>
</dbReference>
<dbReference type="PANTHER" id="PTHR11668:SF300">
    <property type="entry name" value="SERINE_THREONINE-PROTEIN PHOSPHATASE"/>
    <property type="match status" value="1"/>
</dbReference>
<dbReference type="SUPFAM" id="SSF56300">
    <property type="entry name" value="Metallo-dependent phosphatases"/>
    <property type="match status" value="1"/>
</dbReference>
<reference evidence="7 8" key="1">
    <citation type="submission" date="2020-08" db="EMBL/GenBank/DDBJ databases">
        <title>Genomic Encyclopedia of Type Strains, Phase IV (KMG-IV): sequencing the most valuable type-strain genomes for metagenomic binning, comparative biology and taxonomic classification.</title>
        <authorList>
            <person name="Goeker M."/>
        </authorList>
    </citation>
    <scope>NUCLEOTIDE SEQUENCE [LARGE SCALE GENOMIC DNA]</scope>
    <source>
        <strain evidence="7 8">DSM 28570</strain>
    </source>
</reference>
<keyword evidence="2" id="KW-0479">Metal-binding</keyword>
<name>A0A840V450_9BACT</name>
<feature type="domain" description="Calcineurin-like phosphoesterase" evidence="6">
    <location>
        <begin position="439"/>
        <end position="595"/>
    </location>
</feature>
<dbReference type="GO" id="GO:0004722">
    <property type="term" value="F:protein serine/threonine phosphatase activity"/>
    <property type="evidence" value="ECO:0007669"/>
    <property type="project" value="UniProtKB-EC"/>
</dbReference>
<evidence type="ECO:0000313" key="7">
    <source>
        <dbReference type="EMBL" id="MBB5347881.1"/>
    </source>
</evidence>
<evidence type="ECO:0000256" key="5">
    <source>
        <dbReference type="ARBA" id="ARBA00023211"/>
    </source>
</evidence>
<comment type="caution">
    <text evidence="7">The sequence shown here is derived from an EMBL/GenBank/DDBJ whole genome shotgun (WGS) entry which is preliminary data.</text>
</comment>
<dbReference type="Gene3D" id="3.60.21.10">
    <property type="match status" value="1"/>
</dbReference>
<keyword evidence="5" id="KW-0464">Manganese</keyword>
<evidence type="ECO:0000256" key="4">
    <source>
        <dbReference type="ARBA" id="ARBA00022912"/>
    </source>
</evidence>
<evidence type="ECO:0000259" key="6">
    <source>
        <dbReference type="Pfam" id="PF00149"/>
    </source>
</evidence>
<gene>
    <name evidence="7" type="ORF">HNQ81_001610</name>
</gene>